<dbReference type="RefSeq" id="WP_195771000.1">
    <property type="nucleotide sequence ID" value="NZ_VTDN01000004.1"/>
</dbReference>
<dbReference type="Proteomes" id="UP001339883">
    <property type="component" value="Unassembled WGS sequence"/>
</dbReference>
<proteinExistence type="predicted"/>
<keyword evidence="1" id="KW-0175">Coiled coil</keyword>
<feature type="coiled-coil region" evidence="1">
    <location>
        <begin position="35"/>
        <end position="87"/>
    </location>
</feature>
<keyword evidence="3" id="KW-1185">Reference proteome</keyword>
<evidence type="ECO:0008006" key="4">
    <source>
        <dbReference type="Google" id="ProtNLM"/>
    </source>
</evidence>
<protein>
    <recommendedName>
        <fullName evidence="4">Peptidase M23</fullName>
    </recommendedName>
</protein>
<evidence type="ECO:0000313" key="2">
    <source>
        <dbReference type="EMBL" id="MEB5476578.1"/>
    </source>
</evidence>
<sequence>MGYYKSFILMIMGLFFCVSHIQAQSLQHDKISVFKKEQQDKIKDEILRLKERKKQLLQQEKTINKLIRLKEEQITELEKQLSIKKVA</sequence>
<comment type="caution">
    <text evidence="2">The sequence shown here is derived from an EMBL/GenBank/DDBJ whole genome shotgun (WGS) entry which is preliminary data.</text>
</comment>
<reference evidence="2 3" key="1">
    <citation type="submission" date="2019-08" db="EMBL/GenBank/DDBJ databases">
        <title>Five species of Acinetobacter isolated from floral nectar and animal pollinators.</title>
        <authorList>
            <person name="Hendry T.A."/>
        </authorList>
    </citation>
    <scope>NUCLEOTIDE SEQUENCE [LARGE SCALE GENOMIC DNA]</scope>
    <source>
        <strain evidence="2 3">MD18.27</strain>
    </source>
</reference>
<evidence type="ECO:0000313" key="3">
    <source>
        <dbReference type="Proteomes" id="UP001339883"/>
    </source>
</evidence>
<gene>
    <name evidence="2" type="ORF">I2F25_05890</name>
</gene>
<name>A0ABU6DRV7_9GAMM</name>
<organism evidence="2 3">
    <name type="scientific">Acinetobacter pollinis</name>
    <dbReference type="NCBI Taxonomy" id="2605270"/>
    <lineage>
        <taxon>Bacteria</taxon>
        <taxon>Pseudomonadati</taxon>
        <taxon>Pseudomonadota</taxon>
        <taxon>Gammaproteobacteria</taxon>
        <taxon>Moraxellales</taxon>
        <taxon>Moraxellaceae</taxon>
        <taxon>Acinetobacter</taxon>
    </lineage>
</organism>
<dbReference type="EMBL" id="VTDN01000004">
    <property type="protein sequence ID" value="MEB5476578.1"/>
    <property type="molecule type" value="Genomic_DNA"/>
</dbReference>
<accession>A0ABU6DRV7</accession>
<evidence type="ECO:0000256" key="1">
    <source>
        <dbReference type="SAM" id="Coils"/>
    </source>
</evidence>